<dbReference type="SUPFAM" id="SSF50405">
    <property type="entry name" value="Actin-crosslinking proteins"/>
    <property type="match status" value="2"/>
</dbReference>
<dbReference type="Gene3D" id="2.80.10.50">
    <property type="match status" value="2"/>
</dbReference>
<feature type="compositionally biased region" description="Low complexity" evidence="1">
    <location>
        <begin position="882"/>
        <end position="893"/>
    </location>
</feature>
<feature type="compositionally biased region" description="Basic residues" evidence="1">
    <location>
        <begin position="798"/>
        <end position="808"/>
    </location>
</feature>
<dbReference type="Pfam" id="PF22932">
    <property type="entry name" value="Ubiq_DUF_assoc"/>
    <property type="match status" value="1"/>
</dbReference>
<feature type="domain" description="DUF569" evidence="2">
    <location>
        <begin position="480"/>
        <end position="620"/>
    </location>
</feature>
<feature type="region of interest" description="Disordered" evidence="1">
    <location>
        <begin position="1368"/>
        <end position="1411"/>
    </location>
</feature>
<proteinExistence type="predicted"/>
<feature type="compositionally biased region" description="Polar residues" evidence="1">
    <location>
        <begin position="871"/>
        <end position="881"/>
    </location>
</feature>
<dbReference type="Pfam" id="PF04601">
    <property type="entry name" value="DUF569"/>
    <property type="match status" value="2"/>
</dbReference>
<dbReference type="PANTHER" id="PTHR31205:SF40">
    <property type="entry name" value="ACTIN CROSS-LINKING PROTEIN"/>
    <property type="match status" value="1"/>
</dbReference>
<evidence type="ECO:0000259" key="2">
    <source>
        <dbReference type="Pfam" id="PF04601"/>
    </source>
</evidence>
<dbReference type="InterPro" id="IPR007679">
    <property type="entry name" value="DUF569"/>
</dbReference>
<feature type="domain" description="DUF569" evidence="3">
    <location>
        <begin position="1079"/>
        <end position="1154"/>
    </location>
</feature>
<feature type="compositionally biased region" description="Basic and acidic residues" evidence="1">
    <location>
        <begin position="822"/>
        <end position="837"/>
    </location>
</feature>
<feature type="domain" description="DUF569" evidence="2">
    <location>
        <begin position="330"/>
        <end position="459"/>
    </location>
</feature>
<keyword evidence="5" id="KW-1185">Reference proteome</keyword>
<evidence type="ECO:0000313" key="5">
    <source>
        <dbReference type="Proteomes" id="UP000824890"/>
    </source>
</evidence>
<feature type="compositionally biased region" description="Basic residues" evidence="1">
    <location>
        <begin position="735"/>
        <end position="745"/>
    </location>
</feature>
<dbReference type="EMBL" id="JAGKQM010000017">
    <property type="protein sequence ID" value="KAH0868519.1"/>
    <property type="molecule type" value="Genomic_DNA"/>
</dbReference>
<dbReference type="Proteomes" id="UP000824890">
    <property type="component" value="Unassembled WGS sequence"/>
</dbReference>
<sequence length="1411" mass="159507">EADAFGGVMTYEVNTFSDDCIASIKSNSLRLFFVLGYGRDRKVILEAPLYDKDCVLGNNLAAHYLFSSDISRAKTYARAAEYHLGKATPYEKAFFEAVNYLISDNMDEDVALELHSKILPENQEHDYVYGMLAFSLLERGHLAEAEKAARKGYEINKNDSWAHHCIRITGEMSLFVTWKEATKNNDNKMCKELEKEDTVATDVYMDALDLMLRLDTRDKLPEFLDRLKVLADCLTDQALSKVGNTSQAHVLLEGLKSRTCNMNNKKQQLMQKAIQEKSYLMEGNAEAVVTTCEKANPSSSSSGSNLSFHHKTKKKKLSLLWSLLQTSKEMELFTNGNTVKLRSHLDKFLVAESDQKHIRQSRKGGYTRLSVWTVETVVGKPNLIRLKSCHGTYLTASSKPLLLGMAGEKVTQTQSSNNPMDMQTHWEPEGNGVSVKLKSWCGKWMRANGGSPPWRNSSMTMFKQKEKTWSFNENEAVSAMDIFQKAKAIRIRSSHNKFLAAADDEETVFQKKKGSTKNAQWTVEPVCDSAHVIRLKSCYGIYLTALNERFLLGAKGKRVIQLMPIQLDSSVEWEPVREGSKILLRTRNGKYLRANRGPPPLRKSVTHNKRHSATQESISWEVDIVEILKNPLFTEEEKEFTPLPHRKPSKSPLSVSHSMTPPFLSDMHDTYPDESPSKSDGMESTPSSKKIPRHRKQSSNPFSHSDSDSDESPSKLDERTISYHFNHPSTPSSKKTLHPPPHRKPSSSPHLNTSSSFSDISNSNFDESPSKLDEQTIGYDHIKQPFKAEMKSTPSSKKTMHVSLHRKPLNSPHSKTPSSLFDKSESDSDESQSKSDEQTTTNYHFNHPLKKKMKSTPSSKKTMHQLPRWKPSNSPHSKTPASHSDISNSNSDESPSKSDEIGYCNNHPFKTEIKSISSSKKTTHLSPHRKPTSNSHHLKTSSYIFDISDSDSDEFPSKLDEQTVDNHGNHHFKAERKFTLSSKKTMHPPPHKKPLNPYLKSPSFLLDISDSDRDESQSKLDVQTISNHNKKPPMLSKKKLQPPPHRNFSLPVSHTSTRYSLSDISDTDYVESPLQPDGRTIYYRIADERHVEDKSTGGYIFSFKGTTVVELTQMLREETCLEDVVVCTRSPLNGKLLPLRLQLPPNNETLHVVLVPSSESRDFVSLHMGRPDLPLPLFEKILPENQEQDYVYGMLAFPLLELGHLTEPEKAARKGNEINKTTLGLINAFSFVCFGVLCHVLQTECRFNNAVKFMKGWSASWDCCFSLSLRDFNVQAIWYQEWLFDITTIWALIKVGNISRSVPLSFLTFCSNESFIVFLSLRQLAEAVYEYGKGNYKRALELLGLSREDIRLWGRRLRKHTPSSVRHRSHQIQFPETSHGRGVGGPPDPSPVTINGATHGVSRGHKASTSK</sequence>
<dbReference type="InterPro" id="IPR008999">
    <property type="entry name" value="Actin-crosslinking"/>
</dbReference>
<feature type="compositionally biased region" description="Basic and acidic residues" evidence="1">
    <location>
        <begin position="712"/>
        <end position="721"/>
    </location>
</feature>
<feature type="compositionally biased region" description="Polar residues" evidence="1">
    <location>
        <begin position="811"/>
        <end position="821"/>
    </location>
</feature>
<gene>
    <name evidence="4" type="ORF">HID58_075541</name>
</gene>
<reference evidence="4 5" key="1">
    <citation type="submission" date="2021-05" db="EMBL/GenBank/DDBJ databases">
        <title>Genome Assembly of Synthetic Allotetraploid Brassica napus Reveals Homoeologous Exchanges between Subgenomes.</title>
        <authorList>
            <person name="Davis J.T."/>
        </authorList>
    </citation>
    <scope>NUCLEOTIDE SEQUENCE [LARGE SCALE GENOMIC DNA]</scope>
    <source>
        <strain evidence="5">cv. Da-Ae</strain>
        <tissue evidence="4">Seedling</tissue>
    </source>
</reference>
<name>A0ABQ7YJX3_BRANA</name>
<protein>
    <submittedName>
        <fullName evidence="4">Uncharacterized protein</fullName>
    </submittedName>
</protein>
<dbReference type="CDD" id="cd23340">
    <property type="entry name" value="beta-trefoil_FSCN_ACP-like"/>
    <property type="match status" value="2"/>
</dbReference>
<dbReference type="PANTHER" id="PTHR31205">
    <property type="entry name" value="ACTIN CROSS-LINKING PROTEIN (DUF569)"/>
    <property type="match status" value="1"/>
</dbReference>
<feature type="compositionally biased region" description="Basic residues" evidence="1">
    <location>
        <begin position="1402"/>
        <end position="1411"/>
    </location>
</feature>
<feature type="region of interest" description="Disordered" evidence="1">
    <location>
        <begin position="591"/>
        <end position="614"/>
    </location>
</feature>
<feature type="compositionally biased region" description="Basic residues" evidence="1">
    <location>
        <begin position="1028"/>
        <end position="1040"/>
    </location>
</feature>
<feature type="region of interest" description="Disordered" evidence="1">
    <location>
        <begin position="1008"/>
        <end position="1045"/>
    </location>
</feature>
<feature type="compositionally biased region" description="Basic and acidic residues" evidence="1">
    <location>
        <begin position="666"/>
        <end position="681"/>
    </location>
</feature>
<feature type="compositionally biased region" description="Low complexity" evidence="1">
    <location>
        <begin position="746"/>
        <end position="767"/>
    </location>
</feature>
<comment type="caution">
    <text evidence="4">The sequence shown here is derived from an EMBL/GenBank/DDBJ whole genome shotgun (WGS) entry which is preliminary data.</text>
</comment>
<dbReference type="InterPro" id="IPR054726">
    <property type="entry name" value="Ubiq_DUF569-assoc"/>
</dbReference>
<evidence type="ECO:0000256" key="1">
    <source>
        <dbReference type="SAM" id="MobiDB-lite"/>
    </source>
</evidence>
<evidence type="ECO:0000259" key="3">
    <source>
        <dbReference type="Pfam" id="PF22932"/>
    </source>
</evidence>
<feature type="region of interest" description="Disordered" evidence="1">
    <location>
        <begin position="638"/>
        <end position="940"/>
    </location>
</feature>
<accession>A0ABQ7YJX3</accession>
<organism evidence="4 5">
    <name type="scientific">Brassica napus</name>
    <name type="common">Rape</name>
    <dbReference type="NCBI Taxonomy" id="3708"/>
    <lineage>
        <taxon>Eukaryota</taxon>
        <taxon>Viridiplantae</taxon>
        <taxon>Streptophyta</taxon>
        <taxon>Embryophyta</taxon>
        <taxon>Tracheophyta</taxon>
        <taxon>Spermatophyta</taxon>
        <taxon>Magnoliopsida</taxon>
        <taxon>eudicotyledons</taxon>
        <taxon>Gunneridae</taxon>
        <taxon>Pentapetalae</taxon>
        <taxon>rosids</taxon>
        <taxon>malvids</taxon>
        <taxon>Brassicales</taxon>
        <taxon>Brassicaceae</taxon>
        <taxon>Brassiceae</taxon>
        <taxon>Brassica</taxon>
    </lineage>
</organism>
<evidence type="ECO:0000313" key="4">
    <source>
        <dbReference type="EMBL" id="KAH0868519.1"/>
    </source>
</evidence>
<feature type="compositionally biased region" description="Basic residues" evidence="1">
    <location>
        <begin position="921"/>
        <end position="939"/>
    </location>
</feature>
<feature type="compositionally biased region" description="Basic and acidic residues" evidence="1">
    <location>
        <begin position="768"/>
        <end position="790"/>
    </location>
</feature>
<feature type="non-terminal residue" evidence="4">
    <location>
        <position position="1"/>
    </location>
</feature>